<sequence length="342" mass="39052">MQVITTCSEQVQPDRAISDAPIPAGSKERYYQTLDPVGPLQINMPTTKTGKRSKDYDDEGDDGPLLAGWELPISKNRAATTPETKALGVSILLNVFLAVLLVFAVWLLLSQHLQYGRSTDFDFNTPAYEAVEYVPRVFTKAFLDDQSPYQGWPDDEKDQLWQDMYNKGMTIRIDAEAADKLVNKTEHAPVAGFENDYVVGLDVFHQLHCLNMIRRSMYPKRYNSSIIREDGSIDFLAWAHLDHCVEMLRESLTCSADVSVIPYRWHPETNIAEPDIRSVHMCRNFTKIRDWAFERFLPMTSKRIHVEHGIVVDYDGAGRDPEEVLAEKLANPENWNKTVKDL</sequence>
<dbReference type="AlphaFoldDB" id="A0A2H4SFC1"/>
<organism evidence="5 6">
    <name type="scientific">Cordyceps militaris</name>
    <name type="common">Caterpillar fungus</name>
    <name type="synonym">Clavaria militaris</name>
    <dbReference type="NCBI Taxonomy" id="73501"/>
    <lineage>
        <taxon>Eukaryota</taxon>
        <taxon>Fungi</taxon>
        <taxon>Dikarya</taxon>
        <taxon>Ascomycota</taxon>
        <taxon>Pezizomycotina</taxon>
        <taxon>Sordariomycetes</taxon>
        <taxon>Hypocreomycetidae</taxon>
        <taxon>Hypocreales</taxon>
        <taxon>Cordycipitaceae</taxon>
        <taxon>Cordyceps</taxon>
    </lineage>
</organism>
<keyword evidence="4" id="KW-0812">Transmembrane</keyword>
<name>A0A2H4SFC1_CORMI</name>
<dbReference type="OrthoDB" id="3687641at2759"/>
<evidence type="ECO:0000256" key="2">
    <source>
        <dbReference type="ARBA" id="ARBA00035112"/>
    </source>
</evidence>
<dbReference type="VEuPathDB" id="FungiDB:CCM_06496"/>
<dbReference type="PANTHER" id="PTHR33365">
    <property type="entry name" value="YALI0B05434P"/>
    <property type="match status" value="1"/>
</dbReference>
<keyword evidence="4" id="KW-1133">Transmembrane helix</keyword>
<comment type="pathway">
    <text evidence="1">Mycotoxin biosynthesis.</text>
</comment>
<dbReference type="GO" id="GO:0043386">
    <property type="term" value="P:mycotoxin biosynthetic process"/>
    <property type="evidence" value="ECO:0007669"/>
    <property type="project" value="InterPro"/>
</dbReference>
<evidence type="ECO:0000256" key="3">
    <source>
        <dbReference type="SAM" id="MobiDB-lite"/>
    </source>
</evidence>
<proteinExistence type="inferred from homology"/>
<protein>
    <submittedName>
        <fullName evidence="5">Tat pathway signal sequence</fullName>
    </submittedName>
</protein>
<dbReference type="PANTHER" id="PTHR33365:SF4">
    <property type="entry name" value="CYCLOCHLOROTINE BIOSYNTHESIS PROTEIN O"/>
    <property type="match status" value="1"/>
</dbReference>
<dbReference type="InterPro" id="IPR021765">
    <property type="entry name" value="UstYa-like"/>
</dbReference>
<evidence type="ECO:0000313" key="5">
    <source>
        <dbReference type="EMBL" id="ATY61812.1"/>
    </source>
</evidence>
<dbReference type="EMBL" id="CP023324">
    <property type="protein sequence ID" value="ATY61812.1"/>
    <property type="molecule type" value="Genomic_DNA"/>
</dbReference>
<dbReference type="Pfam" id="PF11807">
    <property type="entry name" value="UstYa"/>
    <property type="match status" value="1"/>
</dbReference>
<dbReference type="VEuPathDB" id="FungiDB:A9K55_008788"/>
<reference evidence="5 6" key="1">
    <citation type="journal article" date="2017" name="BMC Genomics">
        <title>Chromosome level assembly and secondary metabolite potential of the parasitic fungus Cordyceps militaris.</title>
        <authorList>
            <person name="Kramer G.J."/>
            <person name="Nodwell J.R."/>
        </authorList>
    </citation>
    <scope>NUCLEOTIDE SEQUENCE [LARGE SCALE GENOMIC DNA]</scope>
    <source>
        <strain evidence="5 6">ATCC 34164</strain>
    </source>
</reference>
<comment type="similarity">
    <text evidence="2">Belongs to the ustYa family.</text>
</comment>
<accession>A0A2H4SFC1</accession>
<gene>
    <name evidence="5" type="ORF">A9K55_008788</name>
</gene>
<dbReference type="Proteomes" id="UP000323067">
    <property type="component" value="Chromosome vii"/>
</dbReference>
<evidence type="ECO:0000256" key="1">
    <source>
        <dbReference type="ARBA" id="ARBA00004685"/>
    </source>
</evidence>
<keyword evidence="4" id="KW-0472">Membrane</keyword>
<feature type="region of interest" description="Disordered" evidence="3">
    <location>
        <begin position="42"/>
        <end position="61"/>
    </location>
</feature>
<feature type="transmembrane region" description="Helical" evidence="4">
    <location>
        <begin position="86"/>
        <end position="109"/>
    </location>
</feature>
<evidence type="ECO:0000256" key="4">
    <source>
        <dbReference type="SAM" id="Phobius"/>
    </source>
</evidence>
<evidence type="ECO:0000313" key="6">
    <source>
        <dbReference type="Proteomes" id="UP000323067"/>
    </source>
</evidence>